<sequence length="102" mass="11645">MTLRFKVLALLFAIVLLGRAVSAQWLGDDDDDAEISDYLSDLYESDNDALQSLVKRTSRRMCLGHGRRCSLRRNDCCSRYICKCNLWGQNCKCEPRGFSFIG</sequence>
<comment type="subcellular location">
    <subcellularLocation>
        <location evidence="1">Secreted</location>
    </subcellularLocation>
</comment>
<keyword evidence="5" id="KW-1185">Reference proteome</keyword>
<dbReference type="RefSeq" id="XP_014664847.1">
    <property type="nucleotide sequence ID" value="XM_014809361.1"/>
</dbReference>
<keyword evidence="2" id="KW-0964">Secreted</keyword>
<gene>
    <name evidence="6 7" type="primary">LOC106807104</name>
</gene>
<dbReference type="InterPro" id="IPR004169">
    <property type="entry name" value="Spidertoxin"/>
</dbReference>
<dbReference type="SUPFAM" id="SSF57059">
    <property type="entry name" value="omega toxin-like"/>
    <property type="match status" value="1"/>
</dbReference>
<reference evidence="6 7" key="1">
    <citation type="submission" date="2025-05" db="UniProtKB">
        <authorList>
            <consortium name="RefSeq"/>
        </authorList>
    </citation>
    <scope>IDENTIFICATION</scope>
</reference>
<evidence type="ECO:0000256" key="3">
    <source>
        <dbReference type="ARBA" id="ARBA00023157"/>
    </source>
</evidence>
<evidence type="ECO:0000313" key="5">
    <source>
        <dbReference type="Proteomes" id="UP000695022"/>
    </source>
</evidence>
<dbReference type="Pfam" id="PF02819">
    <property type="entry name" value="Toxin_9"/>
    <property type="match status" value="1"/>
</dbReference>
<feature type="chain" id="PRO_5045022192" evidence="4">
    <location>
        <begin position="24"/>
        <end position="102"/>
    </location>
</feature>
<evidence type="ECO:0000313" key="7">
    <source>
        <dbReference type="RefSeq" id="XP_014664847.1"/>
    </source>
</evidence>
<dbReference type="RefSeq" id="XP_014664846.1">
    <property type="nucleotide sequence ID" value="XM_014809360.1"/>
</dbReference>
<dbReference type="GeneID" id="106807104"/>
<keyword evidence="3" id="KW-1015">Disulfide bond</keyword>
<evidence type="ECO:0000256" key="1">
    <source>
        <dbReference type="ARBA" id="ARBA00004613"/>
    </source>
</evidence>
<keyword evidence="4" id="KW-0732">Signal</keyword>
<protein>
    <submittedName>
        <fullName evidence="6 7">U8-agatoxin-Ao1a-like</fullName>
    </submittedName>
</protein>
<feature type="signal peptide" evidence="4">
    <location>
        <begin position="1"/>
        <end position="23"/>
    </location>
</feature>
<dbReference type="Proteomes" id="UP000695022">
    <property type="component" value="Unplaced"/>
</dbReference>
<dbReference type="Gene3D" id="4.10.40.10">
    <property type="match status" value="1"/>
</dbReference>
<dbReference type="CDD" id="cd12960">
    <property type="entry name" value="Spider_toxin"/>
    <property type="match status" value="1"/>
</dbReference>
<accession>A0ABM1DY25</accession>
<evidence type="ECO:0000313" key="6">
    <source>
        <dbReference type="RefSeq" id="XP_014664846.1"/>
    </source>
</evidence>
<evidence type="ECO:0000256" key="4">
    <source>
        <dbReference type="SAM" id="SignalP"/>
    </source>
</evidence>
<name>A0ABM1DY25_PRICU</name>
<proteinExistence type="predicted"/>
<organism evidence="5 6">
    <name type="scientific">Priapulus caudatus</name>
    <name type="common">Priapulid worm</name>
    <dbReference type="NCBI Taxonomy" id="37621"/>
    <lineage>
        <taxon>Eukaryota</taxon>
        <taxon>Metazoa</taxon>
        <taxon>Ecdysozoa</taxon>
        <taxon>Scalidophora</taxon>
        <taxon>Priapulida</taxon>
        <taxon>Priapulimorpha</taxon>
        <taxon>Priapulimorphida</taxon>
        <taxon>Priapulidae</taxon>
        <taxon>Priapulus</taxon>
    </lineage>
</organism>
<evidence type="ECO:0000256" key="2">
    <source>
        <dbReference type="ARBA" id="ARBA00022525"/>
    </source>
</evidence>